<evidence type="ECO:0000256" key="2">
    <source>
        <dbReference type="ARBA" id="ARBA00022475"/>
    </source>
</evidence>
<evidence type="ECO:0000256" key="5">
    <source>
        <dbReference type="ARBA" id="ARBA00023136"/>
    </source>
</evidence>
<evidence type="ECO:0000256" key="7">
    <source>
        <dbReference type="SAM" id="Phobius"/>
    </source>
</evidence>
<evidence type="ECO:0000313" key="8">
    <source>
        <dbReference type="EMBL" id="THG38473.1"/>
    </source>
</evidence>
<dbReference type="Pfam" id="PF03631">
    <property type="entry name" value="Virul_fac_BrkB"/>
    <property type="match status" value="1"/>
</dbReference>
<gene>
    <name evidence="8" type="ORF">E5988_14275</name>
</gene>
<evidence type="ECO:0000256" key="4">
    <source>
        <dbReference type="ARBA" id="ARBA00022989"/>
    </source>
</evidence>
<feature type="transmembrane region" description="Helical" evidence="7">
    <location>
        <begin position="276"/>
        <end position="298"/>
    </location>
</feature>
<feature type="transmembrane region" description="Helical" evidence="7">
    <location>
        <begin position="241"/>
        <end position="264"/>
    </location>
</feature>
<keyword evidence="4 7" id="KW-1133">Transmembrane helix</keyword>
<evidence type="ECO:0000256" key="3">
    <source>
        <dbReference type="ARBA" id="ARBA00022692"/>
    </source>
</evidence>
<dbReference type="PANTHER" id="PTHR30213">
    <property type="entry name" value="INNER MEMBRANE PROTEIN YHJD"/>
    <property type="match status" value="1"/>
</dbReference>
<feature type="transmembrane region" description="Helical" evidence="7">
    <location>
        <begin position="310"/>
        <end position="330"/>
    </location>
</feature>
<dbReference type="EMBL" id="SSTI01000011">
    <property type="protein sequence ID" value="THG38473.1"/>
    <property type="molecule type" value="Genomic_DNA"/>
</dbReference>
<feature type="transmembrane region" description="Helical" evidence="7">
    <location>
        <begin position="198"/>
        <end position="221"/>
    </location>
</feature>
<organism evidence="8 9">
    <name type="scientific">Sphingomonas olei</name>
    <dbReference type="NCBI Taxonomy" id="1886787"/>
    <lineage>
        <taxon>Bacteria</taxon>
        <taxon>Pseudomonadati</taxon>
        <taxon>Pseudomonadota</taxon>
        <taxon>Alphaproteobacteria</taxon>
        <taxon>Sphingomonadales</taxon>
        <taxon>Sphingomonadaceae</taxon>
        <taxon>Sphingomonas</taxon>
    </lineage>
</organism>
<comment type="subcellular location">
    <subcellularLocation>
        <location evidence="1">Cell membrane</location>
        <topology evidence="1">Multi-pass membrane protein</topology>
    </subcellularLocation>
</comment>
<feature type="transmembrane region" description="Helical" evidence="7">
    <location>
        <begin position="157"/>
        <end position="177"/>
    </location>
</feature>
<dbReference type="InterPro" id="IPR017039">
    <property type="entry name" value="Virul_fac_BrkB"/>
</dbReference>
<keyword evidence="2" id="KW-1003">Cell membrane</keyword>
<dbReference type="Proteomes" id="UP000308038">
    <property type="component" value="Unassembled WGS sequence"/>
</dbReference>
<feature type="region of interest" description="Disordered" evidence="6">
    <location>
        <begin position="35"/>
        <end position="58"/>
    </location>
</feature>
<comment type="caution">
    <text evidence="8">The sequence shown here is derived from an EMBL/GenBank/DDBJ whole genome shotgun (WGS) entry which is preliminary data.</text>
</comment>
<evidence type="ECO:0000256" key="1">
    <source>
        <dbReference type="ARBA" id="ARBA00004651"/>
    </source>
</evidence>
<evidence type="ECO:0000256" key="6">
    <source>
        <dbReference type="SAM" id="MobiDB-lite"/>
    </source>
</evidence>
<protein>
    <submittedName>
        <fullName evidence="8">YihY/virulence factor BrkB family protein</fullName>
    </submittedName>
</protein>
<keyword evidence="9" id="KW-1185">Reference proteome</keyword>
<evidence type="ECO:0000313" key="9">
    <source>
        <dbReference type="Proteomes" id="UP000308038"/>
    </source>
</evidence>
<keyword evidence="3 7" id="KW-0812">Transmembrane</keyword>
<accession>A0ABY2QET3</accession>
<name>A0ABY2QET3_9SPHN</name>
<keyword evidence="5 7" id="KW-0472">Membrane</keyword>
<reference evidence="8 9" key="1">
    <citation type="submission" date="2019-04" db="EMBL/GenBank/DDBJ databases">
        <title>Microbes associate with the intestines of laboratory mice.</title>
        <authorList>
            <person name="Navarre W."/>
            <person name="Wong E."/>
            <person name="Huang K.C."/>
            <person name="Tropini C."/>
            <person name="Ng K."/>
            <person name="Yu B."/>
        </authorList>
    </citation>
    <scope>NUCLEOTIDE SEQUENCE [LARGE SCALE GENOMIC DNA]</scope>
    <source>
        <strain evidence="8 9">NM83_B4-11</strain>
    </source>
</reference>
<sequence length="359" mass="38741">MPRSRASSRAGPAAGTRAPTWASDLSYRIGSYSNGGDRLSEEAGSLTPEDRKHHGAARTKLDHQLAKVRPGSYAYEVVKRACVGVYNDGFIHAGNLAYLALMTVFPFFIVAAAVLGALGQDQGTRQAVESFLHVLPPDVASILRKPIADVLAARTGALLWLGALIGLWTVGSFVEAIREIFRRAYGTRSSQSLWRSRLGLTFGIVVSVLLALISFLVQGILTATEQFIYNLLPFAQDIARWVGLSRAIPGVVMFGALWMLFYFVTPSKYRYSGNRVWPGALFTTAWWVGMTAGLPLVLSNLGGYDLTYGSLAGVVVMLLFFYLIGLGLVFGAHLNAALAEPPENGLEGVPPISEARATT</sequence>
<feature type="transmembrane region" description="Helical" evidence="7">
    <location>
        <begin position="96"/>
        <end position="118"/>
    </location>
</feature>
<proteinExistence type="predicted"/>
<dbReference type="PANTHER" id="PTHR30213:SF0">
    <property type="entry name" value="UPF0761 MEMBRANE PROTEIN YIHY"/>
    <property type="match status" value="1"/>
</dbReference>